<accession>A0A3S2NZB8</accession>
<protein>
    <submittedName>
        <fullName evidence="12">Uncharacterized protein</fullName>
    </submittedName>
</protein>
<dbReference type="Gene3D" id="4.10.830.40">
    <property type="match status" value="1"/>
</dbReference>
<evidence type="ECO:0000259" key="11">
    <source>
        <dbReference type="PROSITE" id="PS50188"/>
    </source>
</evidence>
<keyword evidence="1" id="KW-0399">Innate immunity</keyword>
<feature type="domain" description="B box-type" evidence="10">
    <location>
        <begin position="152"/>
        <end position="192"/>
    </location>
</feature>
<dbReference type="SMART" id="SM00589">
    <property type="entry name" value="PRY"/>
    <property type="match status" value="1"/>
</dbReference>
<dbReference type="EMBL" id="CM012454">
    <property type="protein sequence ID" value="RVE60359.1"/>
    <property type="molecule type" value="Genomic_DNA"/>
</dbReference>
<dbReference type="InterPro" id="IPR013320">
    <property type="entry name" value="ConA-like_dom_sf"/>
</dbReference>
<dbReference type="PROSITE" id="PS50188">
    <property type="entry name" value="B302_SPRY"/>
    <property type="match status" value="1"/>
</dbReference>
<evidence type="ECO:0000256" key="2">
    <source>
        <dbReference type="ARBA" id="ARBA00022723"/>
    </source>
</evidence>
<dbReference type="PROSITE" id="PS50119">
    <property type="entry name" value="ZF_BBOX"/>
    <property type="match status" value="1"/>
</dbReference>
<dbReference type="PANTHER" id="PTHR25465">
    <property type="entry name" value="B-BOX DOMAIN CONTAINING"/>
    <property type="match status" value="1"/>
</dbReference>
<dbReference type="CDD" id="cd19802">
    <property type="entry name" value="Bbox1_TRIM8-like"/>
    <property type="match status" value="1"/>
</dbReference>
<feature type="domain" description="B30.2/SPRY" evidence="11">
    <location>
        <begin position="351"/>
        <end position="543"/>
    </location>
</feature>
<proteinExistence type="predicted"/>
<name>A0A3S2NZB8_ORYJA</name>
<dbReference type="PROSITE" id="PS00518">
    <property type="entry name" value="ZF_RING_1"/>
    <property type="match status" value="1"/>
</dbReference>
<keyword evidence="2" id="KW-0479">Metal-binding</keyword>
<organism evidence="12 13">
    <name type="scientific">Oryzias javanicus</name>
    <name type="common">Javanese ricefish</name>
    <name type="synonym">Aplocheilus javanicus</name>
    <dbReference type="NCBI Taxonomy" id="123683"/>
    <lineage>
        <taxon>Eukaryota</taxon>
        <taxon>Metazoa</taxon>
        <taxon>Chordata</taxon>
        <taxon>Craniata</taxon>
        <taxon>Vertebrata</taxon>
        <taxon>Euteleostomi</taxon>
        <taxon>Actinopterygii</taxon>
        <taxon>Neopterygii</taxon>
        <taxon>Teleostei</taxon>
        <taxon>Neoteleostei</taxon>
        <taxon>Acanthomorphata</taxon>
        <taxon>Ovalentaria</taxon>
        <taxon>Atherinomorphae</taxon>
        <taxon>Beloniformes</taxon>
        <taxon>Adrianichthyidae</taxon>
        <taxon>Oryziinae</taxon>
        <taxon>Oryzias</taxon>
    </lineage>
</organism>
<feature type="domain" description="RING-type" evidence="9">
    <location>
        <begin position="12"/>
        <end position="52"/>
    </location>
</feature>
<dbReference type="CDD" id="cd13733">
    <property type="entry name" value="SPRY_PRY_C-I_1"/>
    <property type="match status" value="1"/>
</dbReference>
<evidence type="ECO:0000313" key="12">
    <source>
        <dbReference type="EMBL" id="RVE60359.1"/>
    </source>
</evidence>
<keyword evidence="13" id="KW-1185">Reference proteome</keyword>
<evidence type="ECO:0000256" key="3">
    <source>
        <dbReference type="ARBA" id="ARBA00022771"/>
    </source>
</evidence>
<dbReference type="PROSITE" id="PS50089">
    <property type="entry name" value="ZF_RING_2"/>
    <property type="match status" value="1"/>
</dbReference>
<dbReference type="Gene3D" id="3.30.40.10">
    <property type="entry name" value="Zinc/RING finger domain, C3HC4 (zinc finger)"/>
    <property type="match status" value="1"/>
</dbReference>
<dbReference type="SMART" id="SM00449">
    <property type="entry name" value="SPRY"/>
    <property type="match status" value="1"/>
</dbReference>
<dbReference type="Pfam" id="PF00643">
    <property type="entry name" value="zf-B_box"/>
    <property type="match status" value="1"/>
</dbReference>
<dbReference type="PRINTS" id="PR01407">
    <property type="entry name" value="BUTYPHLNCDUF"/>
</dbReference>
<feature type="coiled-coil region" evidence="7">
    <location>
        <begin position="261"/>
        <end position="299"/>
    </location>
</feature>
<dbReference type="SMART" id="SM00336">
    <property type="entry name" value="BBOX"/>
    <property type="match status" value="1"/>
</dbReference>
<dbReference type="InterPro" id="IPR017907">
    <property type="entry name" value="Znf_RING_CS"/>
</dbReference>
<evidence type="ECO:0000256" key="6">
    <source>
        <dbReference type="PROSITE-ProRule" id="PRU00024"/>
    </source>
</evidence>
<dbReference type="GO" id="GO:0045087">
    <property type="term" value="P:innate immune response"/>
    <property type="evidence" value="ECO:0007669"/>
    <property type="project" value="UniProtKB-KW"/>
</dbReference>
<dbReference type="InterPro" id="IPR013083">
    <property type="entry name" value="Znf_RING/FYVE/PHD"/>
</dbReference>
<dbReference type="Gene3D" id="3.30.160.60">
    <property type="entry name" value="Classic Zinc Finger"/>
    <property type="match status" value="1"/>
</dbReference>
<evidence type="ECO:0000313" key="13">
    <source>
        <dbReference type="Proteomes" id="UP000283210"/>
    </source>
</evidence>
<feature type="region of interest" description="Disordered" evidence="8">
    <location>
        <begin position="76"/>
        <end position="97"/>
    </location>
</feature>
<keyword evidence="7" id="KW-0175">Coiled coil</keyword>
<dbReference type="CDD" id="cd19769">
    <property type="entry name" value="Bbox2_TRIM16-like"/>
    <property type="match status" value="1"/>
</dbReference>
<dbReference type="SMART" id="SM00184">
    <property type="entry name" value="RING"/>
    <property type="match status" value="1"/>
</dbReference>
<dbReference type="Pfam" id="PF00622">
    <property type="entry name" value="SPRY"/>
    <property type="match status" value="1"/>
</dbReference>
<dbReference type="InterPro" id="IPR006574">
    <property type="entry name" value="PRY"/>
</dbReference>
<dbReference type="InterPro" id="IPR001870">
    <property type="entry name" value="B30.2/SPRY"/>
</dbReference>
<dbReference type="Pfam" id="PF13765">
    <property type="entry name" value="PRY"/>
    <property type="match status" value="1"/>
</dbReference>
<dbReference type="SUPFAM" id="SSF49899">
    <property type="entry name" value="Concanavalin A-like lectins/glucanases"/>
    <property type="match status" value="1"/>
</dbReference>
<dbReference type="InterPro" id="IPR001841">
    <property type="entry name" value="Znf_RING"/>
</dbReference>
<gene>
    <name evidence="12" type="ORF">OJAV_G00180180</name>
</gene>
<evidence type="ECO:0000259" key="10">
    <source>
        <dbReference type="PROSITE" id="PS50119"/>
    </source>
</evidence>
<dbReference type="GO" id="GO:0005737">
    <property type="term" value="C:cytoplasm"/>
    <property type="evidence" value="ECO:0007669"/>
    <property type="project" value="UniProtKB-ARBA"/>
</dbReference>
<evidence type="ECO:0000256" key="7">
    <source>
        <dbReference type="SAM" id="Coils"/>
    </source>
</evidence>
<evidence type="ECO:0000256" key="5">
    <source>
        <dbReference type="ARBA" id="ARBA00022859"/>
    </source>
</evidence>
<reference evidence="12 13" key="2">
    <citation type="submission" date="2019-01" db="EMBL/GenBank/DDBJ databases">
        <title>A chromosome length genome reference of the Java medaka (oryzias javanicus).</title>
        <authorList>
            <person name="Herpin A."/>
            <person name="Takehana Y."/>
            <person name="Naruse K."/>
            <person name="Ansai S."/>
            <person name="Kawaguchi M."/>
        </authorList>
    </citation>
    <scope>NUCLEOTIDE SEQUENCE [LARGE SCALE GENOMIC DNA]</scope>
    <source>
        <strain evidence="12">RS831</strain>
        <tissue evidence="12">Whole body</tissue>
    </source>
</reference>
<keyword evidence="5" id="KW-0391">Immunity</keyword>
<dbReference type="PANTHER" id="PTHR25465:SF32">
    <property type="entry name" value="BLOODTHIRSTY-RELATED GENE FAMILY, MEMBER 16 ISOFORM X1-RELATED"/>
    <property type="match status" value="1"/>
</dbReference>
<dbReference type="InterPro" id="IPR043136">
    <property type="entry name" value="B30.2/SPRY_sf"/>
</dbReference>
<dbReference type="Gene3D" id="2.60.120.920">
    <property type="match status" value="1"/>
</dbReference>
<dbReference type="InterPro" id="IPR058030">
    <property type="entry name" value="TRIM8/14/16/25/29/45/65_CC"/>
</dbReference>
<dbReference type="InterPro" id="IPR000315">
    <property type="entry name" value="Znf_B-box"/>
</dbReference>
<reference evidence="12 13" key="1">
    <citation type="submission" date="2018-11" db="EMBL/GenBank/DDBJ databases">
        <authorList>
            <person name="Lopez-Roques C."/>
            <person name="Donnadieu C."/>
            <person name="Bouchez O."/>
            <person name="Klopp C."/>
            <person name="Cabau C."/>
            <person name="Zahm M."/>
        </authorList>
    </citation>
    <scope>NUCLEOTIDE SEQUENCE [LARGE SCALE GENOMIC DNA]</scope>
    <source>
        <strain evidence="12">RS831</strain>
        <tissue evidence="12">Whole body</tissue>
    </source>
</reference>
<keyword evidence="4" id="KW-0862">Zinc</keyword>
<evidence type="ECO:0000256" key="1">
    <source>
        <dbReference type="ARBA" id="ARBA00022588"/>
    </source>
</evidence>
<dbReference type="InterPro" id="IPR003877">
    <property type="entry name" value="SPRY_dom"/>
</dbReference>
<dbReference type="SUPFAM" id="SSF57850">
    <property type="entry name" value="RING/U-box"/>
    <property type="match status" value="1"/>
</dbReference>
<dbReference type="OrthoDB" id="6105938at2759"/>
<dbReference type="FunFam" id="2.60.120.920:FF:000004">
    <property type="entry name" value="Butyrophilin subfamily 1 member A1"/>
    <property type="match status" value="1"/>
</dbReference>
<dbReference type="SUPFAM" id="SSF57845">
    <property type="entry name" value="B-box zinc-binding domain"/>
    <property type="match status" value="1"/>
</dbReference>
<dbReference type="InterPro" id="IPR027370">
    <property type="entry name" value="Znf-RING_euk"/>
</dbReference>
<dbReference type="Proteomes" id="UP000283210">
    <property type="component" value="Chromosome 18"/>
</dbReference>
<evidence type="ECO:0000256" key="8">
    <source>
        <dbReference type="SAM" id="MobiDB-lite"/>
    </source>
</evidence>
<dbReference type="AlphaFoldDB" id="A0A3S2NZB8"/>
<dbReference type="Pfam" id="PF25600">
    <property type="entry name" value="TRIM_CC"/>
    <property type="match status" value="1"/>
</dbReference>
<dbReference type="OMA" id="ADAKTHI"/>
<sequence>MASEYIEEQFKCSICLDSFINPTSIPCGHNFCLECIKQFWDSQQKTQCPLCKETFLNRPNLRINVGLRDITDQFQRSMKEKEKSKKAPPRRANSVQSMKSDDVPCDICRGSKLAAAKSCLICQVSYCEIHLTPHLRDPVMMKHRLTDPAAFASRHVCRKHNRPLEMFCKKEQTPVCTKCAEGDHKHHETVPVERESIRIKTQIKNTQMEIQEMIHARIKKTEKIAQSLEMNRLAKELGVQKSATILTIAKTTVERHQDLLTEEIEQKYNEVETKAEELVQELQRELMELVSRNSDLQQLEETKDPLCLLQSFLCLSAPISMRDWSKVRDEPEIYMRTVRRSFSELMEICQELEHKLVAEELTEISKYSVDVTLDPATAAEWLVLSSDGKKVGLSPQQRRQSLPQSPRRFDSCVAVLGKQSFTSGRHLWVVQVGDKSDWDLGVARDSINPKGSITVRPDSGFWAICRRSGGSLRACAGPSVTLNLHEMPFLIAIFLDYEEGSVSFYDMDAKTHIYTFSNCAFTEPLYPYFNPCLIDNGKNTEPLVICPVDIVPTDSVAV</sequence>
<dbReference type="Pfam" id="PF13445">
    <property type="entry name" value="zf-RING_UBOX"/>
    <property type="match status" value="1"/>
</dbReference>
<evidence type="ECO:0000259" key="9">
    <source>
        <dbReference type="PROSITE" id="PS50089"/>
    </source>
</evidence>
<dbReference type="InterPro" id="IPR003879">
    <property type="entry name" value="Butyrophylin_SPRY"/>
</dbReference>
<dbReference type="InterPro" id="IPR051051">
    <property type="entry name" value="E3_ubiq-ligase_TRIM/RNF"/>
</dbReference>
<keyword evidence="3 6" id="KW-0863">Zinc-finger</keyword>
<evidence type="ECO:0000256" key="4">
    <source>
        <dbReference type="ARBA" id="ARBA00022833"/>
    </source>
</evidence>
<dbReference type="GO" id="GO:0008270">
    <property type="term" value="F:zinc ion binding"/>
    <property type="evidence" value="ECO:0007669"/>
    <property type="project" value="UniProtKB-KW"/>
</dbReference>